<dbReference type="PROSITE" id="PS00065">
    <property type="entry name" value="D_2_HYDROXYACID_DH_1"/>
    <property type="match status" value="1"/>
</dbReference>
<dbReference type="GO" id="GO:0008270">
    <property type="term" value="F:zinc ion binding"/>
    <property type="evidence" value="ECO:0007669"/>
    <property type="project" value="InterPro"/>
</dbReference>
<dbReference type="FunFam" id="3.40.50.720:FF:000158">
    <property type="entry name" value="Zinc-binding alcohol dehydrogenase"/>
    <property type="match status" value="1"/>
</dbReference>
<evidence type="ECO:0000313" key="13">
    <source>
        <dbReference type="EMBL" id="OCF51722.1"/>
    </source>
</evidence>
<keyword evidence="5 11" id="KW-0479">Metal-binding</keyword>
<dbReference type="InterPro" id="IPR002328">
    <property type="entry name" value="ADH_Zn_CS"/>
</dbReference>
<reference evidence="14" key="2">
    <citation type="submission" date="2013-07" db="EMBL/GenBank/DDBJ databases">
        <authorList>
            <consortium name="The Broad Institute Genome Sequencing Platform"/>
            <person name="Cuomo C."/>
            <person name="Litvintseva A."/>
            <person name="Chen Y."/>
            <person name="Heitman J."/>
            <person name="Sun S."/>
            <person name="Springer D."/>
            <person name="Dromer F."/>
            <person name="Young S.K."/>
            <person name="Zeng Q."/>
            <person name="Gargeya S."/>
            <person name="Fitzgerald M."/>
            <person name="Abouelleil A."/>
            <person name="Alvarado L."/>
            <person name="Berlin A.M."/>
            <person name="Chapman S.B."/>
            <person name="Dewar J."/>
            <person name="Goldberg J."/>
            <person name="Griggs A."/>
            <person name="Gujja S."/>
            <person name="Hansen M."/>
            <person name="Howarth C."/>
            <person name="Imamovic A."/>
            <person name="Larimer J."/>
            <person name="McCowan C."/>
            <person name="Murphy C."/>
            <person name="Pearson M."/>
            <person name="Priest M."/>
            <person name="Roberts A."/>
            <person name="Saif S."/>
            <person name="Shea T."/>
            <person name="Sykes S."/>
            <person name="Wortman J."/>
            <person name="Nusbaum C."/>
            <person name="Birren B."/>
        </authorList>
    </citation>
    <scope>NUCLEOTIDE SEQUENCE</scope>
    <source>
        <strain evidence="14">CBS 10737</strain>
    </source>
</reference>
<evidence type="ECO:0000256" key="3">
    <source>
        <dbReference type="ARBA" id="ARBA00011738"/>
    </source>
</evidence>
<evidence type="ECO:0000256" key="10">
    <source>
        <dbReference type="ARBA" id="ARBA00050997"/>
    </source>
</evidence>
<dbReference type="Proteomes" id="UP000094020">
    <property type="component" value="Chromosome 6"/>
</dbReference>
<comment type="subunit">
    <text evidence="3">Homodimer.</text>
</comment>
<dbReference type="GO" id="GO:0006066">
    <property type="term" value="P:alcohol metabolic process"/>
    <property type="evidence" value="ECO:0007669"/>
    <property type="project" value="UniProtKB-ARBA"/>
</dbReference>
<dbReference type="OrthoDB" id="1879366at2759"/>
<dbReference type="PANTHER" id="PTHR42683">
    <property type="entry name" value="ALDEHYDE REDUCTASE"/>
    <property type="match status" value="1"/>
</dbReference>
<proteinExistence type="inferred from homology"/>
<dbReference type="SUPFAM" id="SSF50129">
    <property type="entry name" value="GroES-like"/>
    <property type="match status" value="1"/>
</dbReference>
<dbReference type="Pfam" id="PF08240">
    <property type="entry name" value="ADH_N"/>
    <property type="match status" value="1"/>
</dbReference>
<dbReference type="KEGG" id="kpin:30170806"/>
<dbReference type="Gene3D" id="3.90.180.10">
    <property type="entry name" value="Medium-chain alcohol dehydrogenases, catalytic domain"/>
    <property type="match status" value="1"/>
</dbReference>
<reference evidence="13" key="3">
    <citation type="submission" date="2016-07" db="EMBL/GenBank/DDBJ databases">
        <title>Evolution of pathogenesis and genome organization in the Tremellales.</title>
        <authorList>
            <person name="Cuomo C."/>
            <person name="Litvintseva A."/>
            <person name="Heitman J."/>
            <person name="Chen Y."/>
            <person name="Sun S."/>
            <person name="Springer D."/>
            <person name="Dromer F."/>
            <person name="Young S."/>
            <person name="Zeng Q."/>
            <person name="Chapman S."/>
            <person name="Gujja S."/>
            <person name="Saif S."/>
            <person name="Birren B."/>
        </authorList>
    </citation>
    <scope>NUCLEOTIDE SEQUENCE</scope>
    <source>
        <strain evidence="13">CBS 10737</strain>
    </source>
</reference>
<evidence type="ECO:0000256" key="11">
    <source>
        <dbReference type="RuleBase" id="RU361277"/>
    </source>
</evidence>
<dbReference type="Gene3D" id="3.40.50.720">
    <property type="entry name" value="NAD(P)-binding Rossmann-like Domain"/>
    <property type="match status" value="1"/>
</dbReference>
<dbReference type="InterPro" id="IPR013154">
    <property type="entry name" value="ADH-like_N"/>
</dbReference>
<comment type="cofactor">
    <cofactor evidence="1 11">
        <name>Zn(2+)</name>
        <dbReference type="ChEBI" id="CHEBI:29105"/>
    </cofactor>
</comment>
<dbReference type="InterPro" id="IPR047109">
    <property type="entry name" value="CAD-like"/>
</dbReference>
<evidence type="ECO:0000256" key="5">
    <source>
        <dbReference type="ARBA" id="ARBA00022723"/>
    </source>
</evidence>
<evidence type="ECO:0000313" key="14">
    <source>
        <dbReference type="EMBL" id="WWC70945.1"/>
    </source>
</evidence>
<keyword evidence="8" id="KW-0560">Oxidoreductase</keyword>
<dbReference type="AlphaFoldDB" id="A0A1B9I820"/>
<dbReference type="GeneID" id="30170806"/>
<dbReference type="InterPro" id="IPR036291">
    <property type="entry name" value="NAD(P)-bd_dom_sf"/>
</dbReference>
<dbReference type="Pfam" id="PF00107">
    <property type="entry name" value="ADH_zinc_N"/>
    <property type="match status" value="1"/>
</dbReference>
<dbReference type="SUPFAM" id="SSF51735">
    <property type="entry name" value="NAD(P)-binding Rossmann-fold domains"/>
    <property type="match status" value="1"/>
</dbReference>
<keyword evidence="7" id="KW-0521">NADP</keyword>
<dbReference type="SMART" id="SM00829">
    <property type="entry name" value="PKS_ER"/>
    <property type="match status" value="1"/>
</dbReference>
<dbReference type="STRING" id="1296096.A0A1B9I820"/>
<name>A0A1B9I820_9TREE</name>
<gene>
    <name evidence="13" type="ORF">I206_02437</name>
    <name evidence="14" type="ORF">I206_104897</name>
</gene>
<evidence type="ECO:0000256" key="2">
    <source>
        <dbReference type="ARBA" id="ARBA00008072"/>
    </source>
</evidence>
<dbReference type="EC" id="1.1.1.2" evidence="9"/>
<sequence>MSSAPQKTAKGYGISDTKNYTDFSVKEFKLKTPCKDSVTLDIEFCGVCGSDVHTITGGWGELGVPWVVAGHEIVGKVTHVGEDVKEFKVGQRVGVGAQVLSCLKCDRCNDDNEQYCPEQVDTYNAKFPDEVEAQGGYSTAIRTHQRFVFAIPEAIKSEDAAPMLCAGLTVYSPLIRNGTGPGKTVGIVGIGGLGHFAIQFAHHLGAKVIVFSHSPNKKEDALSLGADEFVSTSEEGFAKKYFDKIDYILSAADANSIPLSDLLSTLKVDGRLTSVGLPDQAWEGLQPQMMASNASAIACSHIGSKKEANAMLKLAAEKGIKPIIDEVLPMSQAGKAIEAVKNNKVRYRFVLKQDLA</sequence>
<reference evidence="14" key="4">
    <citation type="submission" date="2024-02" db="EMBL/GenBank/DDBJ databases">
        <title>Comparative genomics of Cryptococcus and Kwoniella reveals pathogenesis evolution and contrasting modes of karyotype evolution via chromosome fusion or intercentromeric recombination.</title>
        <authorList>
            <person name="Coelho M.A."/>
            <person name="David-Palma M."/>
            <person name="Shea T."/>
            <person name="Bowers K."/>
            <person name="McGinley-Smith S."/>
            <person name="Mohammad A.W."/>
            <person name="Gnirke A."/>
            <person name="Yurkov A.M."/>
            <person name="Nowrousian M."/>
            <person name="Sun S."/>
            <person name="Cuomo C.A."/>
            <person name="Heitman J."/>
        </authorList>
    </citation>
    <scope>NUCLEOTIDE SEQUENCE</scope>
    <source>
        <strain evidence="14">CBS 10737</strain>
    </source>
</reference>
<dbReference type="GO" id="GO:0008106">
    <property type="term" value="F:alcohol dehydrogenase (NADP+) activity"/>
    <property type="evidence" value="ECO:0007669"/>
    <property type="project" value="UniProtKB-EC"/>
</dbReference>
<keyword evidence="4" id="KW-0597">Phosphoprotein</keyword>
<dbReference type="EMBL" id="KV700115">
    <property type="protein sequence ID" value="OCF51722.1"/>
    <property type="molecule type" value="Genomic_DNA"/>
</dbReference>
<keyword evidence="6 11" id="KW-0862">Zinc</keyword>
<evidence type="ECO:0000313" key="15">
    <source>
        <dbReference type="Proteomes" id="UP000094020"/>
    </source>
</evidence>
<evidence type="ECO:0000256" key="9">
    <source>
        <dbReference type="ARBA" id="ARBA00024074"/>
    </source>
</evidence>
<protein>
    <recommendedName>
        <fullName evidence="9">alcohol dehydrogenase (NADP(+))</fullName>
        <ecNumber evidence="9">1.1.1.2</ecNumber>
    </recommendedName>
</protein>
<evidence type="ECO:0000256" key="7">
    <source>
        <dbReference type="ARBA" id="ARBA00022857"/>
    </source>
</evidence>
<evidence type="ECO:0000256" key="4">
    <source>
        <dbReference type="ARBA" id="ARBA00022553"/>
    </source>
</evidence>
<dbReference type="InterPro" id="IPR013149">
    <property type="entry name" value="ADH-like_C"/>
</dbReference>
<dbReference type="InterPro" id="IPR020843">
    <property type="entry name" value="ER"/>
</dbReference>
<dbReference type="InterPro" id="IPR011032">
    <property type="entry name" value="GroES-like_sf"/>
</dbReference>
<organism evidence="13">
    <name type="scientific">Kwoniella pini CBS 10737</name>
    <dbReference type="NCBI Taxonomy" id="1296096"/>
    <lineage>
        <taxon>Eukaryota</taxon>
        <taxon>Fungi</taxon>
        <taxon>Dikarya</taxon>
        <taxon>Basidiomycota</taxon>
        <taxon>Agaricomycotina</taxon>
        <taxon>Tremellomycetes</taxon>
        <taxon>Tremellales</taxon>
        <taxon>Cryptococcaceae</taxon>
        <taxon>Kwoniella</taxon>
    </lineage>
</organism>
<dbReference type="InterPro" id="IPR029752">
    <property type="entry name" value="D-isomer_DH_CS1"/>
</dbReference>
<evidence type="ECO:0000259" key="12">
    <source>
        <dbReference type="SMART" id="SM00829"/>
    </source>
</evidence>
<dbReference type="RefSeq" id="XP_019012941.1">
    <property type="nucleotide sequence ID" value="XM_019154201.1"/>
</dbReference>
<evidence type="ECO:0000256" key="1">
    <source>
        <dbReference type="ARBA" id="ARBA00001947"/>
    </source>
</evidence>
<evidence type="ECO:0000256" key="8">
    <source>
        <dbReference type="ARBA" id="ARBA00023002"/>
    </source>
</evidence>
<dbReference type="EMBL" id="CP144524">
    <property type="protein sequence ID" value="WWC70945.1"/>
    <property type="molecule type" value="Genomic_DNA"/>
</dbReference>
<feature type="domain" description="Enoyl reductase (ER)" evidence="12">
    <location>
        <begin position="13"/>
        <end position="351"/>
    </location>
</feature>
<accession>A0A1B9I820</accession>
<comment type="similarity">
    <text evidence="2 11">Belongs to the zinc-containing alcohol dehydrogenase family.</text>
</comment>
<comment type="catalytic activity">
    <reaction evidence="10">
        <text>a primary alcohol + NADP(+) = an aldehyde + NADPH + H(+)</text>
        <dbReference type="Rhea" id="RHEA:15937"/>
        <dbReference type="ChEBI" id="CHEBI:15378"/>
        <dbReference type="ChEBI" id="CHEBI:15734"/>
        <dbReference type="ChEBI" id="CHEBI:17478"/>
        <dbReference type="ChEBI" id="CHEBI:57783"/>
        <dbReference type="ChEBI" id="CHEBI:58349"/>
        <dbReference type="EC" id="1.1.1.2"/>
    </reaction>
    <physiologicalReaction direction="left-to-right" evidence="10">
        <dbReference type="Rhea" id="RHEA:15938"/>
    </physiologicalReaction>
    <physiologicalReaction direction="right-to-left" evidence="10">
        <dbReference type="Rhea" id="RHEA:15939"/>
    </physiologicalReaction>
</comment>
<evidence type="ECO:0000256" key="6">
    <source>
        <dbReference type="ARBA" id="ARBA00022833"/>
    </source>
</evidence>
<dbReference type="CDD" id="cd05283">
    <property type="entry name" value="CAD1"/>
    <property type="match status" value="1"/>
</dbReference>
<keyword evidence="15" id="KW-1185">Reference proteome</keyword>
<reference evidence="13" key="1">
    <citation type="submission" date="2013-07" db="EMBL/GenBank/DDBJ databases">
        <title>The Genome Sequence of Cryptococcus pinus CBS10737.</title>
        <authorList>
            <consortium name="The Broad Institute Genome Sequencing Platform"/>
            <person name="Cuomo C."/>
            <person name="Litvintseva A."/>
            <person name="Chen Y."/>
            <person name="Heitman J."/>
            <person name="Sun S."/>
            <person name="Springer D."/>
            <person name="Dromer F."/>
            <person name="Young S.K."/>
            <person name="Zeng Q."/>
            <person name="Gargeya S."/>
            <person name="Fitzgerald M."/>
            <person name="Abouelleil A."/>
            <person name="Alvarado L."/>
            <person name="Berlin A.M."/>
            <person name="Chapman S.B."/>
            <person name="Dewar J."/>
            <person name="Goldberg J."/>
            <person name="Griggs A."/>
            <person name="Gujja S."/>
            <person name="Hansen M."/>
            <person name="Howarth C."/>
            <person name="Imamovic A."/>
            <person name="Larimer J."/>
            <person name="McCowan C."/>
            <person name="Murphy C."/>
            <person name="Pearson M."/>
            <person name="Priest M."/>
            <person name="Roberts A."/>
            <person name="Saif S."/>
            <person name="Shea T."/>
            <person name="Sykes S."/>
            <person name="Wortman J."/>
            <person name="Nusbaum C."/>
            <person name="Birren B."/>
        </authorList>
    </citation>
    <scope>NUCLEOTIDE SEQUENCE [LARGE SCALE GENOMIC DNA]</scope>
    <source>
        <strain evidence="13">CBS 10737</strain>
    </source>
</reference>
<dbReference type="PROSITE" id="PS00059">
    <property type="entry name" value="ADH_ZINC"/>
    <property type="match status" value="1"/>
</dbReference>